<gene>
    <name evidence="1" type="ORF">LEA_20701</name>
</gene>
<sequence>NRKRAEGKPFYVYMLAAANKFLRRYYAKLRDYFASPDTLQSVDPIPATLKASL</sequence>
<feature type="non-terminal residue" evidence="1">
    <location>
        <position position="1"/>
    </location>
</feature>
<evidence type="ECO:0008006" key="2">
    <source>
        <dbReference type="Google" id="ProtNLM"/>
    </source>
</evidence>
<organism evidence="1">
    <name type="scientific">human gut metagenome</name>
    <dbReference type="NCBI Taxonomy" id="408170"/>
    <lineage>
        <taxon>unclassified sequences</taxon>
        <taxon>metagenomes</taxon>
        <taxon>organismal metagenomes</taxon>
    </lineage>
</organism>
<protein>
    <recommendedName>
        <fullName evidence="2">IS110 family transposase</fullName>
    </recommendedName>
</protein>
<dbReference type="EMBL" id="AJWY01014234">
    <property type="protein sequence ID" value="EKC44327.1"/>
    <property type="molecule type" value="Genomic_DNA"/>
</dbReference>
<reference evidence="1" key="1">
    <citation type="journal article" date="2013" name="Environ. Microbiol.">
        <title>Microbiota from the distal guts of lean and obese adolescents exhibit partial functional redundancy besides clear differences in community structure.</title>
        <authorList>
            <person name="Ferrer M."/>
            <person name="Ruiz A."/>
            <person name="Lanza F."/>
            <person name="Haange S.B."/>
            <person name="Oberbach A."/>
            <person name="Till H."/>
            <person name="Bargiela R."/>
            <person name="Campoy C."/>
            <person name="Segura M.T."/>
            <person name="Richter M."/>
            <person name="von Bergen M."/>
            <person name="Seifert J."/>
            <person name="Suarez A."/>
        </authorList>
    </citation>
    <scope>NUCLEOTIDE SEQUENCE</scope>
</reference>
<dbReference type="AlphaFoldDB" id="K1R5E6"/>
<name>K1R5E6_9ZZZZ</name>
<evidence type="ECO:0000313" key="1">
    <source>
        <dbReference type="EMBL" id="EKC44327.1"/>
    </source>
</evidence>
<comment type="caution">
    <text evidence="1">The sequence shown here is derived from an EMBL/GenBank/DDBJ whole genome shotgun (WGS) entry which is preliminary data.</text>
</comment>
<proteinExistence type="predicted"/>
<accession>K1R5E6</accession>